<feature type="signal peptide" evidence="1">
    <location>
        <begin position="1"/>
        <end position="26"/>
    </location>
</feature>
<sequence length="79" mass="8524">MLFHAIMNVLLLFLTICLLLSPFVQSADAKKAKDNKKGVKIFAKEETNATVDDVVIDTRATAKAHNAGVAHGNSLGKMK</sequence>
<organism evidence="2 3">
    <name type="scientific">Heterodera trifolii</name>
    <dbReference type="NCBI Taxonomy" id="157864"/>
    <lineage>
        <taxon>Eukaryota</taxon>
        <taxon>Metazoa</taxon>
        <taxon>Ecdysozoa</taxon>
        <taxon>Nematoda</taxon>
        <taxon>Chromadorea</taxon>
        <taxon>Rhabditida</taxon>
        <taxon>Tylenchina</taxon>
        <taxon>Tylenchomorpha</taxon>
        <taxon>Tylenchoidea</taxon>
        <taxon>Heteroderidae</taxon>
        <taxon>Heteroderinae</taxon>
        <taxon>Heterodera</taxon>
    </lineage>
</organism>
<name>A0ABD2JGW7_9BILA</name>
<evidence type="ECO:0000313" key="3">
    <source>
        <dbReference type="Proteomes" id="UP001620626"/>
    </source>
</evidence>
<accession>A0ABD2JGW7</accession>
<reference evidence="2 3" key="1">
    <citation type="submission" date="2024-10" db="EMBL/GenBank/DDBJ databases">
        <authorList>
            <person name="Kim D."/>
        </authorList>
    </citation>
    <scope>NUCLEOTIDE SEQUENCE [LARGE SCALE GENOMIC DNA]</scope>
    <source>
        <strain evidence="2">BH-2024</strain>
    </source>
</reference>
<evidence type="ECO:0000313" key="2">
    <source>
        <dbReference type="EMBL" id="KAL3089868.1"/>
    </source>
</evidence>
<dbReference type="AlphaFoldDB" id="A0ABD2JGW7"/>
<proteinExistence type="predicted"/>
<evidence type="ECO:0000256" key="1">
    <source>
        <dbReference type="SAM" id="SignalP"/>
    </source>
</evidence>
<keyword evidence="3" id="KW-1185">Reference proteome</keyword>
<dbReference type="EMBL" id="JBICBT010000971">
    <property type="protein sequence ID" value="KAL3089868.1"/>
    <property type="molecule type" value="Genomic_DNA"/>
</dbReference>
<keyword evidence="1" id="KW-0732">Signal</keyword>
<dbReference type="Proteomes" id="UP001620626">
    <property type="component" value="Unassembled WGS sequence"/>
</dbReference>
<comment type="caution">
    <text evidence="2">The sequence shown here is derived from an EMBL/GenBank/DDBJ whole genome shotgun (WGS) entry which is preliminary data.</text>
</comment>
<feature type="chain" id="PRO_5044774029" evidence="1">
    <location>
        <begin position="27"/>
        <end position="79"/>
    </location>
</feature>
<gene>
    <name evidence="2" type="ORF">niasHT_022500</name>
</gene>
<protein>
    <submittedName>
        <fullName evidence="2">Uncharacterized protein</fullName>
    </submittedName>
</protein>